<dbReference type="InterPro" id="IPR001123">
    <property type="entry name" value="LeuE-type"/>
</dbReference>
<comment type="subcellular location">
    <subcellularLocation>
        <location evidence="1">Cell membrane</location>
        <topology evidence="1">Multi-pass membrane protein</topology>
    </subcellularLocation>
</comment>
<dbReference type="KEGG" id="kba:A0U89_10710"/>
<sequence length="206" mass="22291">MTVTQSLISFIFTITLLVLTPGLDTALVLRTATVDGANRAFRAALGILTGCCVWGLAAALGLSAMLAASNIAFEILKWGGALYLAWVGSQLLLHPRAHFVAESQPRTFIADPFAKGAMQNLLNPKIGVFYISFLPQFIPHGVEAGPYILMLAALHVAICLVWFVALILMTHSLAPFMRNPSFVRIMDRVTGIVFVGFGLKLAFSRN</sequence>
<organism evidence="6 7">
    <name type="scientific">Kozakia baliensis</name>
    <dbReference type="NCBI Taxonomy" id="153496"/>
    <lineage>
        <taxon>Bacteria</taxon>
        <taxon>Pseudomonadati</taxon>
        <taxon>Pseudomonadota</taxon>
        <taxon>Alphaproteobacteria</taxon>
        <taxon>Acetobacterales</taxon>
        <taxon>Acetobacteraceae</taxon>
        <taxon>Kozakia</taxon>
    </lineage>
</organism>
<keyword evidence="3" id="KW-0812">Transmembrane</keyword>
<keyword evidence="4" id="KW-1133">Transmembrane helix</keyword>
<proteinExistence type="predicted"/>
<protein>
    <submittedName>
        <fullName evidence="6">Uncharacterized protein</fullName>
    </submittedName>
</protein>
<name>A0A1D8UV62_9PROT</name>
<reference evidence="6 7" key="1">
    <citation type="journal article" date="2016" name="Microb. Cell Fact.">
        <title>Dissection of exopolysaccharide biosynthesis in Kozakia baliensis.</title>
        <authorList>
            <person name="Brandt J.U."/>
            <person name="Jakob F."/>
            <person name="Behr J."/>
            <person name="Geissler A.J."/>
            <person name="Vogel R.F."/>
        </authorList>
    </citation>
    <scope>NUCLEOTIDE SEQUENCE [LARGE SCALE GENOMIC DNA]</scope>
    <source>
        <strain evidence="6 7">DSM 14400</strain>
    </source>
</reference>
<evidence type="ECO:0000256" key="5">
    <source>
        <dbReference type="ARBA" id="ARBA00023136"/>
    </source>
</evidence>
<dbReference type="STRING" id="153496.A0U89_10710"/>
<keyword evidence="7" id="KW-1185">Reference proteome</keyword>
<dbReference type="EMBL" id="CP014674">
    <property type="protein sequence ID" value="AOX17536.1"/>
    <property type="molecule type" value="Genomic_DNA"/>
</dbReference>
<dbReference type="GO" id="GO:0015171">
    <property type="term" value="F:amino acid transmembrane transporter activity"/>
    <property type="evidence" value="ECO:0007669"/>
    <property type="project" value="TreeGrafter"/>
</dbReference>
<evidence type="ECO:0000256" key="1">
    <source>
        <dbReference type="ARBA" id="ARBA00004651"/>
    </source>
</evidence>
<keyword evidence="5" id="KW-0472">Membrane</keyword>
<evidence type="ECO:0000313" key="6">
    <source>
        <dbReference type="EMBL" id="AOX17536.1"/>
    </source>
</evidence>
<dbReference type="PANTHER" id="PTHR30086:SF20">
    <property type="entry name" value="ARGININE EXPORTER PROTEIN ARGO-RELATED"/>
    <property type="match status" value="1"/>
</dbReference>
<dbReference type="OrthoDB" id="9807053at2"/>
<dbReference type="PIRSF" id="PIRSF006324">
    <property type="entry name" value="LeuE"/>
    <property type="match status" value="1"/>
</dbReference>
<keyword evidence="2" id="KW-1003">Cell membrane</keyword>
<dbReference type="AlphaFoldDB" id="A0A1D8UV62"/>
<dbReference type="Proteomes" id="UP000179145">
    <property type="component" value="Chromosome"/>
</dbReference>
<evidence type="ECO:0000256" key="2">
    <source>
        <dbReference type="ARBA" id="ARBA00022475"/>
    </source>
</evidence>
<dbReference type="GO" id="GO:0005886">
    <property type="term" value="C:plasma membrane"/>
    <property type="evidence" value="ECO:0007669"/>
    <property type="project" value="UniProtKB-SubCell"/>
</dbReference>
<dbReference type="PANTHER" id="PTHR30086">
    <property type="entry name" value="ARGININE EXPORTER PROTEIN ARGO"/>
    <property type="match status" value="1"/>
</dbReference>
<accession>A0A1D8UV62</accession>
<dbReference type="eggNOG" id="COG1280">
    <property type="taxonomic scope" value="Bacteria"/>
</dbReference>
<evidence type="ECO:0000256" key="3">
    <source>
        <dbReference type="ARBA" id="ARBA00022692"/>
    </source>
</evidence>
<dbReference type="RefSeq" id="WP_070403117.1">
    <property type="nucleotide sequence ID" value="NZ_BJVW01000001.1"/>
</dbReference>
<evidence type="ECO:0000313" key="7">
    <source>
        <dbReference type="Proteomes" id="UP000179145"/>
    </source>
</evidence>
<gene>
    <name evidence="6" type="ORF">A0U89_10710</name>
</gene>
<dbReference type="Pfam" id="PF01810">
    <property type="entry name" value="LysE"/>
    <property type="match status" value="1"/>
</dbReference>
<evidence type="ECO:0000256" key="4">
    <source>
        <dbReference type="ARBA" id="ARBA00022989"/>
    </source>
</evidence>